<keyword evidence="2" id="KW-1185">Reference proteome</keyword>
<dbReference type="Pfam" id="PF13710">
    <property type="entry name" value="ACT_5"/>
    <property type="match status" value="1"/>
</dbReference>
<dbReference type="AlphaFoldDB" id="A0A6N7XA40"/>
<protein>
    <recommendedName>
        <fullName evidence="3">ACT domain-containing protein</fullName>
    </recommendedName>
</protein>
<evidence type="ECO:0008006" key="3">
    <source>
        <dbReference type="Google" id="ProtNLM"/>
    </source>
</evidence>
<evidence type="ECO:0000313" key="1">
    <source>
        <dbReference type="EMBL" id="MST61526.1"/>
    </source>
</evidence>
<reference evidence="1 2" key="1">
    <citation type="submission" date="2019-08" db="EMBL/GenBank/DDBJ databases">
        <title>In-depth cultivation of the pig gut microbiome towards novel bacterial diversity and tailored functional studies.</title>
        <authorList>
            <person name="Wylensek D."/>
            <person name="Hitch T.C.A."/>
            <person name="Clavel T."/>
        </authorList>
    </citation>
    <scope>NUCLEOTIDE SEQUENCE [LARGE SCALE GENOMIC DNA]</scope>
    <source>
        <strain evidence="1 2">WCA-SAB-591-4A-A</strain>
    </source>
</reference>
<comment type="caution">
    <text evidence="1">The sequence shown here is derived from an EMBL/GenBank/DDBJ whole genome shotgun (WGS) entry which is preliminary data.</text>
</comment>
<gene>
    <name evidence="1" type="ORF">FYJ71_00820</name>
</gene>
<sequence>METTLYARLTQGMDSFMRVSMTLRRREFKLKNISLSLEDNMMQMTVNEDESSSKSILNHLEKMYDVSDVTLEVKPVLSAVY</sequence>
<name>A0A6N7XA40_9FIRM</name>
<dbReference type="Proteomes" id="UP000440713">
    <property type="component" value="Unassembled WGS sequence"/>
</dbReference>
<dbReference type="RefSeq" id="WP_091993029.1">
    <property type="nucleotide sequence ID" value="NZ_JAXDWS010000020.1"/>
</dbReference>
<organism evidence="1 2">
    <name type="scientific">Peptostreptococcus porci</name>
    <dbReference type="NCBI Taxonomy" id="2652282"/>
    <lineage>
        <taxon>Bacteria</taxon>
        <taxon>Bacillati</taxon>
        <taxon>Bacillota</taxon>
        <taxon>Clostridia</taxon>
        <taxon>Peptostreptococcales</taxon>
        <taxon>Peptostreptococcaceae</taxon>
        <taxon>Peptostreptococcus</taxon>
    </lineage>
</organism>
<evidence type="ECO:0000313" key="2">
    <source>
        <dbReference type="Proteomes" id="UP000440713"/>
    </source>
</evidence>
<proteinExistence type="predicted"/>
<accession>A0A6N7XA40</accession>
<dbReference type="EMBL" id="VUNE01000001">
    <property type="protein sequence ID" value="MST61526.1"/>
    <property type="molecule type" value="Genomic_DNA"/>
</dbReference>